<feature type="site" description="Important for lysozyme inhibition" evidence="5">
    <location>
        <position position="90"/>
    </location>
</feature>
<evidence type="ECO:0000256" key="2">
    <source>
        <dbReference type="ARBA" id="ARBA00009724"/>
    </source>
</evidence>
<dbReference type="Gene3D" id="3.40.1420.10">
    <property type="entry name" value="Inhibitor of vertebrate lysozyme"/>
    <property type="match status" value="1"/>
</dbReference>
<feature type="disulfide bond" evidence="6">
    <location>
        <begin position="87"/>
        <end position="92"/>
    </location>
</feature>
<name>G9Y5K6_HAFAL</name>
<keyword evidence="4" id="KW-0574">Periplasm</keyword>
<dbReference type="HOGENOM" id="CLU_109262_1_0_6"/>
<dbReference type="InterPro" id="IPR014453">
    <property type="entry name" value="Inhibitor_vertebrate_lysozyme"/>
</dbReference>
<keyword evidence="6" id="KW-1015">Disulfide bond</keyword>
<comment type="subcellular location">
    <subcellularLocation>
        <location evidence="1">Periplasm</location>
    </subcellularLocation>
</comment>
<reference evidence="8 9" key="1">
    <citation type="submission" date="2011-08" db="EMBL/GenBank/DDBJ databases">
        <authorList>
            <person name="Weinstock G."/>
            <person name="Sodergren E."/>
            <person name="Clifton S."/>
            <person name="Fulton L."/>
            <person name="Fulton B."/>
            <person name="Courtney L."/>
            <person name="Fronick C."/>
            <person name="Harrison M."/>
            <person name="Strong C."/>
            <person name="Farmer C."/>
            <person name="Delahaunty K."/>
            <person name="Markovic C."/>
            <person name="Hall O."/>
            <person name="Minx P."/>
            <person name="Tomlinson C."/>
            <person name="Mitreva M."/>
            <person name="Hou S."/>
            <person name="Chen J."/>
            <person name="Wollam A."/>
            <person name="Pepin K.H."/>
            <person name="Johnson M."/>
            <person name="Bhonagiri V."/>
            <person name="Zhang X."/>
            <person name="Suruliraj S."/>
            <person name="Warren W."/>
            <person name="Chinwalla A."/>
            <person name="Mardis E.R."/>
            <person name="Wilson R.K."/>
        </authorList>
    </citation>
    <scope>NUCLEOTIDE SEQUENCE [LARGE SCALE GENOMIC DNA]</scope>
    <source>
        <strain evidence="8 9">ATCC 51873</strain>
    </source>
</reference>
<feature type="signal peptide" evidence="7">
    <location>
        <begin position="1"/>
        <end position="27"/>
    </location>
</feature>
<comment type="caution">
    <text evidence="8">The sequence shown here is derived from an EMBL/GenBank/DDBJ whole genome shotgun (WGS) entry which is preliminary data.</text>
</comment>
<evidence type="ECO:0000256" key="6">
    <source>
        <dbReference type="PIRSR" id="PIRSR009103-2"/>
    </source>
</evidence>
<keyword evidence="3 7" id="KW-0732">Signal</keyword>
<organism evidence="8 9">
    <name type="scientific">Hafnia alvei ATCC 51873</name>
    <dbReference type="NCBI Taxonomy" id="1002364"/>
    <lineage>
        <taxon>Bacteria</taxon>
        <taxon>Pseudomonadati</taxon>
        <taxon>Pseudomonadota</taxon>
        <taxon>Gammaproteobacteria</taxon>
        <taxon>Enterobacterales</taxon>
        <taxon>Hafniaceae</taxon>
        <taxon>Hafnia</taxon>
    </lineage>
</organism>
<dbReference type="Pfam" id="PF08816">
    <property type="entry name" value="Ivy"/>
    <property type="match status" value="1"/>
</dbReference>
<protein>
    <submittedName>
        <fullName evidence="8">Putative inhibitor of vertebrate lysozyme</fullName>
    </submittedName>
</protein>
<feature type="chain" id="PRO_5003528779" evidence="7">
    <location>
        <begin position="28"/>
        <end position="156"/>
    </location>
</feature>
<sequence>MLTMIDKKMLRIALFGAVLGISSSSFAVDIPISTSELVQQSGYQQTWQKMVKGQKNLPVWARKGAGTSSPPEWVTWQGKKYQIGNICKPHDCANNFMYVAFSSDKKQAWGVRVEITDTPDALEHPSKYAKYQWLGKPNEQVKAMLTNQIESKPDWK</sequence>
<accession>G9Y5K6</accession>
<evidence type="ECO:0000256" key="7">
    <source>
        <dbReference type="SAM" id="SignalP"/>
    </source>
</evidence>
<evidence type="ECO:0000256" key="1">
    <source>
        <dbReference type="ARBA" id="ARBA00004418"/>
    </source>
</evidence>
<evidence type="ECO:0000256" key="4">
    <source>
        <dbReference type="ARBA" id="ARBA00022764"/>
    </source>
</evidence>
<gene>
    <name evidence="8" type="ORF">HMPREF0454_01815</name>
</gene>
<dbReference type="GO" id="GO:0042597">
    <property type="term" value="C:periplasmic space"/>
    <property type="evidence" value="ECO:0007669"/>
    <property type="project" value="UniProtKB-SubCell"/>
</dbReference>
<dbReference type="InterPro" id="IPR036501">
    <property type="entry name" value="Inhibitor_vert_lysozyme_sf"/>
</dbReference>
<evidence type="ECO:0000313" key="8">
    <source>
        <dbReference type="EMBL" id="EHM43574.1"/>
    </source>
</evidence>
<dbReference type="SUPFAM" id="SSF89872">
    <property type="entry name" value="Inhibitor of vertebrate lysozyme, Ivy"/>
    <property type="match status" value="1"/>
</dbReference>
<comment type="similarity">
    <text evidence="2">Belongs to the ivy family.</text>
</comment>
<evidence type="ECO:0000256" key="5">
    <source>
        <dbReference type="PIRSR" id="PIRSR009103-1"/>
    </source>
</evidence>
<dbReference type="Proteomes" id="UP000005959">
    <property type="component" value="Unassembled WGS sequence"/>
</dbReference>
<dbReference type="PIRSF" id="PIRSF009103">
    <property type="entry name" value="Ivy"/>
    <property type="match status" value="1"/>
</dbReference>
<dbReference type="PATRIC" id="fig|1002364.3.peg.1647"/>
<dbReference type="AlphaFoldDB" id="G9Y5K6"/>
<proteinExistence type="inferred from homology"/>
<evidence type="ECO:0000256" key="3">
    <source>
        <dbReference type="ARBA" id="ARBA00022729"/>
    </source>
</evidence>
<evidence type="ECO:0000313" key="9">
    <source>
        <dbReference type="Proteomes" id="UP000005959"/>
    </source>
</evidence>
<dbReference type="EMBL" id="AGCI01000038">
    <property type="protein sequence ID" value="EHM43574.1"/>
    <property type="molecule type" value="Genomic_DNA"/>
</dbReference>